<sequence>MARLLVVGGSGFIGRAICRRAIEAGHEVRSVSRGGRPEDVSDRWVDRVEWTSADLFSPHTWRDRLRGVDAVVHSVGIAHETPREGATFERLNGDSAIITALEAERAGVDTYVFLSSAANYPTARRAYLQSKRRAERAVENLNMETVVLRPGAVYGPDQPHFPEPLNWLCRLVDGIDPLAERLGEARPLSVDRVADAALDAAVDPETRLLTVEDIAHPH</sequence>
<evidence type="ECO:0000313" key="2">
    <source>
        <dbReference type="EMBL" id="MFD1640653.1"/>
    </source>
</evidence>
<organism evidence="2 3">
    <name type="scientific">Halohasta litorea</name>
    <dbReference type="NCBI Taxonomy" id="869891"/>
    <lineage>
        <taxon>Archaea</taxon>
        <taxon>Methanobacteriati</taxon>
        <taxon>Methanobacteriota</taxon>
        <taxon>Stenosarchaea group</taxon>
        <taxon>Halobacteria</taxon>
        <taxon>Halobacteriales</taxon>
        <taxon>Haloferacaceae</taxon>
        <taxon>Halohasta</taxon>
    </lineage>
</organism>
<proteinExistence type="predicted"/>
<dbReference type="InterPro" id="IPR036291">
    <property type="entry name" value="NAD(P)-bd_dom_sf"/>
</dbReference>
<dbReference type="EMBL" id="JBHUDM010000001">
    <property type="protein sequence ID" value="MFD1640653.1"/>
    <property type="molecule type" value="Genomic_DNA"/>
</dbReference>
<accession>A0ABD6D4F8</accession>
<dbReference type="RefSeq" id="WP_256394355.1">
    <property type="nucleotide sequence ID" value="NZ_JANHDJ010000001.1"/>
</dbReference>
<dbReference type="Proteomes" id="UP001597052">
    <property type="component" value="Unassembled WGS sequence"/>
</dbReference>
<feature type="domain" description="NAD-dependent epimerase/dehydratase" evidence="1">
    <location>
        <begin position="5"/>
        <end position="160"/>
    </location>
</feature>
<dbReference type="Gene3D" id="3.40.50.720">
    <property type="entry name" value="NAD(P)-binding Rossmann-like Domain"/>
    <property type="match status" value="1"/>
</dbReference>
<evidence type="ECO:0000259" key="1">
    <source>
        <dbReference type="Pfam" id="PF01370"/>
    </source>
</evidence>
<evidence type="ECO:0000313" key="3">
    <source>
        <dbReference type="Proteomes" id="UP001597052"/>
    </source>
</evidence>
<gene>
    <name evidence="2" type="ORF">ACFSBW_02020</name>
</gene>
<name>A0ABD6D4F8_9EURY</name>
<reference evidence="2 3" key="1">
    <citation type="journal article" date="2019" name="Int. J. Syst. Evol. Microbiol.">
        <title>The Global Catalogue of Microorganisms (GCM) 10K type strain sequencing project: providing services to taxonomists for standard genome sequencing and annotation.</title>
        <authorList>
            <consortium name="The Broad Institute Genomics Platform"/>
            <consortium name="The Broad Institute Genome Sequencing Center for Infectious Disease"/>
            <person name="Wu L."/>
            <person name="Ma J."/>
        </authorList>
    </citation>
    <scope>NUCLEOTIDE SEQUENCE [LARGE SCALE GENOMIC DNA]</scope>
    <source>
        <strain evidence="2 3">CGMCC 1.10593</strain>
    </source>
</reference>
<dbReference type="InterPro" id="IPR051207">
    <property type="entry name" value="ComplexI_NDUFA9_subunit"/>
</dbReference>
<comment type="caution">
    <text evidence="2">The sequence shown here is derived from an EMBL/GenBank/DDBJ whole genome shotgun (WGS) entry which is preliminary data.</text>
</comment>
<dbReference type="InterPro" id="IPR001509">
    <property type="entry name" value="Epimerase_deHydtase"/>
</dbReference>
<keyword evidence="3" id="KW-1185">Reference proteome</keyword>
<dbReference type="PANTHER" id="PTHR12126:SF16">
    <property type="entry name" value="MIOREX COMPLEX COMPONENT 2"/>
    <property type="match status" value="1"/>
</dbReference>
<dbReference type="SUPFAM" id="SSF51735">
    <property type="entry name" value="NAD(P)-binding Rossmann-fold domains"/>
    <property type="match status" value="1"/>
</dbReference>
<dbReference type="Pfam" id="PF01370">
    <property type="entry name" value="Epimerase"/>
    <property type="match status" value="1"/>
</dbReference>
<dbReference type="AlphaFoldDB" id="A0ABD6D4F8"/>
<dbReference type="PANTHER" id="PTHR12126">
    <property type="entry name" value="NADH-UBIQUINONE OXIDOREDUCTASE 39 KDA SUBUNIT-RELATED"/>
    <property type="match status" value="1"/>
</dbReference>
<protein>
    <submittedName>
        <fullName evidence="2">NAD-dependent epimerase/dehydratase family protein</fullName>
    </submittedName>
</protein>